<dbReference type="EMBL" id="CH473982">
    <property type="protein sequence ID" value="EDL81666.1"/>
    <property type="molecule type" value="Genomic_DNA"/>
</dbReference>
<proteinExistence type="predicted"/>
<gene>
    <name evidence="1" type="ORF">rCG_20971</name>
</gene>
<dbReference type="Proteomes" id="UP000234681">
    <property type="component" value="Chromosome 6"/>
</dbReference>
<dbReference type="AlphaFoldDB" id="A6JEC3"/>
<accession>A6JEC3</accession>
<sequence>MLPIPVWCTCPILKQVTIVPQRRRRMGLNATFLTLPVQSAHWWSTLVQRPDHLLLGNCQPSASWWKSSPRWLTSCWYTLMRLTLQMAGQCLGTPLCLLRLRSTGTKRTDVLQPTSSWSVSPCRPSVKLWLTAWTIMPT</sequence>
<organism evidence="1 2">
    <name type="scientific">Rattus norvegicus</name>
    <name type="common">Rat</name>
    <dbReference type="NCBI Taxonomy" id="10116"/>
    <lineage>
        <taxon>Eukaryota</taxon>
        <taxon>Metazoa</taxon>
        <taxon>Chordata</taxon>
        <taxon>Craniata</taxon>
        <taxon>Vertebrata</taxon>
        <taxon>Euteleostomi</taxon>
        <taxon>Mammalia</taxon>
        <taxon>Eutheria</taxon>
        <taxon>Euarchontoglires</taxon>
        <taxon>Glires</taxon>
        <taxon>Rodentia</taxon>
        <taxon>Myomorpha</taxon>
        <taxon>Muroidea</taxon>
        <taxon>Muridae</taxon>
        <taxon>Murinae</taxon>
        <taxon>Rattus</taxon>
    </lineage>
</organism>
<name>A6JEC3_RAT</name>
<evidence type="ECO:0000313" key="1">
    <source>
        <dbReference type="EMBL" id="EDL81666.1"/>
    </source>
</evidence>
<reference evidence="2" key="1">
    <citation type="submission" date="2005-09" db="EMBL/GenBank/DDBJ databases">
        <authorList>
            <person name="Mural R.J."/>
            <person name="Li P.W."/>
            <person name="Adams M.D."/>
            <person name="Amanatides P.G."/>
            <person name="Baden-Tillson H."/>
            <person name="Barnstead M."/>
            <person name="Chin S.H."/>
            <person name="Dew I."/>
            <person name="Evans C.A."/>
            <person name="Ferriera S."/>
            <person name="Flanigan M."/>
            <person name="Fosler C."/>
            <person name="Glodek A."/>
            <person name="Gu Z."/>
            <person name="Holt R.A."/>
            <person name="Jennings D."/>
            <person name="Kraft C.L."/>
            <person name="Lu F."/>
            <person name="Nguyen T."/>
            <person name="Nusskern D.R."/>
            <person name="Pfannkoch C.M."/>
            <person name="Sitter C."/>
            <person name="Sutton G.G."/>
            <person name="Venter J.C."/>
            <person name="Wang Z."/>
            <person name="Woodage T."/>
            <person name="Zheng X.H."/>
            <person name="Zhong F."/>
        </authorList>
    </citation>
    <scope>NUCLEOTIDE SEQUENCE [LARGE SCALE GENOMIC DNA]</scope>
    <source>
        <strain>BN</strain>
        <strain evidence="2">Sprague-Dawley</strain>
    </source>
</reference>
<evidence type="ECO:0000313" key="2">
    <source>
        <dbReference type="Proteomes" id="UP000234681"/>
    </source>
</evidence>
<protein>
    <submittedName>
        <fullName evidence="1">RCG20971</fullName>
    </submittedName>
</protein>